<dbReference type="Proteomes" id="UP001500889">
    <property type="component" value="Chromosome A"/>
</dbReference>
<name>A0AAU9G2S6_DROMD</name>
<keyword evidence="9" id="KW-1185">Reference proteome</keyword>
<dbReference type="GO" id="GO:0005929">
    <property type="term" value="C:cilium"/>
    <property type="evidence" value="ECO:0007669"/>
    <property type="project" value="UniProtKB-SubCell"/>
</dbReference>
<evidence type="ECO:0000313" key="8">
    <source>
        <dbReference type="EMBL" id="BFG02178.1"/>
    </source>
</evidence>
<dbReference type="InterPro" id="IPR027012">
    <property type="entry name" value="Enkurin_dom"/>
</dbReference>
<evidence type="ECO:0000256" key="1">
    <source>
        <dbReference type="ARBA" id="ARBA00004138"/>
    </source>
</evidence>
<evidence type="ECO:0000313" key="9">
    <source>
        <dbReference type="Proteomes" id="UP001500889"/>
    </source>
</evidence>
<sequence>MTNAQNRLKSTMSGIFPVPPSNPGRNFLSENKKSLRSLEQTTTEKLAAREPVRPKWMPPMRRAGTEISESKGGRPQAQPQQTTRESSLMRNRLNSCSHQQLGVGAAESGQRVGRQEKRAPVYYDRPEEAAQSSDCNSCGTRRNSAKNIATQTEDINDELYLTNALKKCHFDGASMMGERESPNKYDKYDKYDEEQQPQHISHHMIEDQKTENSREDVRIPRFLEKDKEKRDKAAAQELANASDPDCMLAEQARVGHLNTAQKRYDGLINEINRMPITSQSLWVRNRKAEIDKELAVVDEEIRVYSKPKLYINCSKNK</sequence>
<evidence type="ECO:0000256" key="4">
    <source>
        <dbReference type="ARBA" id="ARBA00023212"/>
    </source>
</evidence>
<dbReference type="Pfam" id="PF13864">
    <property type="entry name" value="Enkurin"/>
    <property type="match status" value="1"/>
</dbReference>
<evidence type="ECO:0000256" key="5">
    <source>
        <dbReference type="ARBA" id="ARBA00023273"/>
    </source>
</evidence>
<dbReference type="PANTHER" id="PTHR21490">
    <property type="entry name" value="ENKURIN-RELATED"/>
    <property type="match status" value="1"/>
</dbReference>
<feature type="compositionally biased region" description="Polar residues" evidence="6">
    <location>
        <begin position="1"/>
        <end position="13"/>
    </location>
</feature>
<keyword evidence="5" id="KW-0966">Cell projection</keyword>
<reference evidence="8 9" key="1">
    <citation type="submission" date="2024-02" db="EMBL/GenBank/DDBJ databases">
        <title>A chromosome-level genome assembly of Drosophila madeirensis, a fruit fly species endemic to Madeira island.</title>
        <authorList>
            <person name="Tomihara K."/>
            <person name="Llopart A."/>
            <person name="Yamamoto D."/>
        </authorList>
    </citation>
    <scope>NUCLEOTIDE SEQUENCE [LARGE SCALE GENOMIC DNA]</scope>
    <source>
        <strain evidence="8 9">RF1</strain>
    </source>
</reference>
<keyword evidence="4" id="KW-0206">Cytoskeleton</keyword>
<protein>
    <recommendedName>
        <fullName evidence="7">Enkurin domain-containing protein</fullName>
    </recommendedName>
</protein>
<dbReference type="InterPro" id="IPR052102">
    <property type="entry name" value="Enkurin_domain-protein"/>
</dbReference>
<evidence type="ECO:0000256" key="3">
    <source>
        <dbReference type="ARBA" id="ARBA00022490"/>
    </source>
</evidence>
<organism evidence="8 9">
    <name type="scientific">Drosophila madeirensis</name>
    <name type="common">Fruit fly</name>
    <dbReference type="NCBI Taxonomy" id="30013"/>
    <lineage>
        <taxon>Eukaryota</taxon>
        <taxon>Metazoa</taxon>
        <taxon>Ecdysozoa</taxon>
        <taxon>Arthropoda</taxon>
        <taxon>Hexapoda</taxon>
        <taxon>Insecta</taxon>
        <taxon>Pterygota</taxon>
        <taxon>Neoptera</taxon>
        <taxon>Endopterygota</taxon>
        <taxon>Diptera</taxon>
        <taxon>Brachycera</taxon>
        <taxon>Muscomorpha</taxon>
        <taxon>Ephydroidea</taxon>
        <taxon>Drosophilidae</taxon>
        <taxon>Drosophila</taxon>
        <taxon>Sophophora</taxon>
    </lineage>
</organism>
<dbReference type="GO" id="GO:0005881">
    <property type="term" value="C:cytoplasmic microtubule"/>
    <property type="evidence" value="ECO:0007669"/>
    <property type="project" value="TreeGrafter"/>
</dbReference>
<feature type="domain" description="Enkurin" evidence="7">
    <location>
        <begin position="220"/>
        <end position="312"/>
    </location>
</feature>
<feature type="compositionally biased region" description="Polar residues" evidence="6">
    <location>
        <begin position="77"/>
        <end position="89"/>
    </location>
</feature>
<evidence type="ECO:0000256" key="2">
    <source>
        <dbReference type="ARBA" id="ARBA00004245"/>
    </source>
</evidence>
<feature type="region of interest" description="Disordered" evidence="6">
    <location>
        <begin position="121"/>
        <end position="142"/>
    </location>
</feature>
<dbReference type="PANTHER" id="PTHR21490:SF2">
    <property type="entry name" value="ENKURIN DOMAIN-CONTAINING PROTEIN 1"/>
    <property type="match status" value="1"/>
</dbReference>
<dbReference type="AlphaFoldDB" id="A0AAU9G2S6"/>
<comment type="subcellular location">
    <subcellularLocation>
        <location evidence="1">Cell projection</location>
        <location evidence="1">Cilium</location>
    </subcellularLocation>
    <subcellularLocation>
        <location evidence="2">Cytoplasm</location>
        <location evidence="2">Cytoskeleton</location>
    </subcellularLocation>
</comment>
<evidence type="ECO:0000256" key="6">
    <source>
        <dbReference type="SAM" id="MobiDB-lite"/>
    </source>
</evidence>
<keyword evidence="3" id="KW-0963">Cytoplasm</keyword>
<accession>A0AAU9G2S6</accession>
<gene>
    <name evidence="8" type="ORF">DMAD_01754</name>
</gene>
<evidence type="ECO:0000259" key="7">
    <source>
        <dbReference type="PROSITE" id="PS51665"/>
    </source>
</evidence>
<dbReference type="PROSITE" id="PS51665">
    <property type="entry name" value="ENKURIN"/>
    <property type="match status" value="1"/>
</dbReference>
<dbReference type="EMBL" id="AP029266">
    <property type="protein sequence ID" value="BFG02178.1"/>
    <property type="molecule type" value="Genomic_DNA"/>
</dbReference>
<feature type="region of interest" description="Disordered" evidence="6">
    <location>
        <begin position="1"/>
        <end position="89"/>
    </location>
</feature>
<feature type="compositionally biased region" description="Polar residues" evidence="6">
    <location>
        <begin position="130"/>
        <end position="142"/>
    </location>
</feature>
<proteinExistence type="predicted"/>